<sequence>MKFSTLNTPRAMAVELGSRLRVARLNRNLTQEQVGNSAGISRYIVKELEHGKGKVEDLMATLIALSLTDQLENLLPTQKVSPIEIFKMKGHERTRASGNKDENVVSVATKEDLGW</sequence>
<dbReference type="PROSITE" id="PS50943">
    <property type="entry name" value="HTH_CROC1"/>
    <property type="match status" value="1"/>
</dbReference>
<dbReference type="InterPro" id="IPR010982">
    <property type="entry name" value="Lambda_DNA-bd_dom_sf"/>
</dbReference>
<evidence type="ECO:0000313" key="3">
    <source>
        <dbReference type="Proteomes" id="UP000199035"/>
    </source>
</evidence>
<dbReference type="GO" id="GO:0003677">
    <property type="term" value="F:DNA binding"/>
    <property type="evidence" value="ECO:0007669"/>
    <property type="project" value="InterPro"/>
</dbReference>
<gene>
    <name evidence="2" type="ORF">SAMN05421643_1394</name>
</gene>
<dbReference type="RefSeq" id="WP_092692749.1">
    <property type="nucleotide sequence ID" value="NZ_FNPK01000039.1"/>
</dbReference>
<protein>
    <submittedName>
        <fullName evidence="2">Putative transcriptional regulator</fullName>
    </submittedName>
</protein>
<evidence type="ECO:0000259" key="1">
    <source>
        <dbReference type="PROSITE" id="PS50943"/>
    </source>
</evidence>
<evidence type="ECO:0000313" key="2">
    <source>
        <dbReference type="EMBL" id="SDY85007.1"/>
    </source>
</evidence>
<feature type="domain" description="HTH cro/C1-type" evidence="1">
    <location>
        <begin position="20"/>
        <end position="71"/>
    </location>
</feature>
<dbReference type="AlphaFoldDB" id="A0A1H3N7T4"/>
<dbReference type="CDD" id="cd00093">
    <property type="entry name" value="HTH_XRE"/>
    <property type="match status" value="1"/>
</dbReference>
<keyword evidence="3" id="KW-1185">Reference proteome</keyword>
<dbReference type="STRING" id="595670.SAMN05421643_1394"/>
<dbReference type="EMBL" id="FNPK01000039">
    <property type="protein sequence ID" value="SDY85007.1"/>
    <property type="molecule type" value="Genomic_DNA"/>
</dbReference>
<organism evidence="2 3">
    <name type="scientific">Acinetobacter kyonggiensis</name>
    <dbReference type="NCBI Taxonomy" id="595670"/>
    <lineage>
        <taxon>Bacteria</taxon>
        <taxon>Pseudomonadati</taxon>
        <taxon>Pseudomonadota</taxon>
        <taxon>Gammaproteobacteria</taxon>
        <taxon>Moraxellales</taxon>
        <taxon>Moraxellaceae</taxon>
        <taxon>Acinetobacter</taxon>
    </lineage>
</organism>
<name>A0A1H3N7T4_9GAMM</name>
<dbReference type="Gene3D" id="1.10.260.40">
    <property type="entry name" value="lambda repressor-like DNA-binding domains"/>
    <property type="match status" value="1"/>
</dbReference>
<dbReference type="SUPFAM" id="SSF47413">
    <property type="entry name" value="lambda repressor-like DNA-binding domains"/>
    <property type="match status" value="1"/>
</dbReference>
<proteinExistence type="predicted"/>
<dbReference type="Proteomes" id="UP000199035">
    <property type="component" value="Unassembled WGS sequence"/>
</dbReference>
<accession>A0A1H3N7T4</accession>
<dbReference type="InterPro" id="IPR001387">
    <property type="entry name" value="Cro/C1-type_HTH"/>
</dbReference>
<reference evidence="3" key="1">
    <citation type="submission" date="2016-10" db="EMBL/GenBank/DDBJ databases">
        <authorList>
            <person name="Varghese N."/>
            <person name="Submissions S."/>
        </authorList>
    </citation>
    <scope>NUCLEOTIDE SEQUENCE [LARGE SCALE GENOMIC DNA]</scope>
    <source>
        <strain evidence="3">ANC 5109</strain>
    </source>
</reference>